<protein>
    <submittedName>
        <fullName evidence="1">Uncharacterized protein</fullName>
    </submittedName>
</protein>
<gene>
    <name evidence="1" type="ORF">PPENT_87.1.T0070448</name>
</gene>
<proteinExistence type="predicted"/>
<dbReference type="PANTHER" id="PTHR33706:SF1">
    <property type="entry name" value="TPR REPEAT PROTEIN"/>
    <property type="match status" value="1"/>
</dbReference>
<sequence>MGNICAILYQKLKQKIITQKYQSQNDGSDLQTFKFSIQDSTEFRQALKSFQKVQIMYKENKYFSDDQLKRITQDIEGFIKPDAISNLEQIKYLSWSGKYDNMNQKIGKWIVKWKDEALNDVGGQYSNNKKQGIWKDIFKNYIIKSQVYEVGEYACETRQHFWKMIYKDEEIGGGEYNLKGQKTGKWIELSDGYSYDSQVMYFGEYKDNKKVGIWDILFRKNNETKFKLIGCGSYSEGGNGIKIGKWVEQSEGFYADSQITYQGEYKNGKKDGRWDIFFMNNNQNELIGGGSYGEEDGAAIKVGEWTELDSGFENRKQVLVQGVYQQEKKVGEWSILYRKGGGFYDKRSLGIKIGKWVEQSEGFYADSQITYQGEYKIGKKDGRWDIFFMNNNQDELIGGGSYGEEDGAAIKVGEWTELDSGFENRKQVLVQGVYQQEKKIGEWSILYRKGGGFYDERGSGIKIGKWVEQSEDFYADSQIKYHGEYKNGKKVGRWDIWYEDEWGFVKKIGGGSYDEVGEGIKFGQWIELINDFDDSKQITQKGEYKNGKKVGIWDDYDLQENDPFQSVRKNQWIRDEK</sequence>
<evidence type="ECO:0000313" key="1">
    <source>
        <dbReference type="EMBL" id="CAD8139054.1"/>
    </source>
</evidence>
<organism evidence="1 2">
    <name type="scientific">Paramecium pentaurelia</name>
    <dbReference type="NCBI Taxonomy" id="43138"/>
    <lineage>
        <taxon>Eukaryota</taxon>
        <taxon>Sar</taxon>
        <taxon>Alveolata</taxon>
        <taxon>Ciliophora</taxon>
        <taxon>Intramacronucleata</taxon>
        <taxon>Oligohymenophorea</taxon>
        <taxon>Peniculida</taxon>
        <taxon>Parameciidae</taxon>
        <taxon>Paramecium</taxon>
    </lineage>
</organism>
<name>A0A8S1SL04_9CILI</name>
<accession>A0A8S1SL04</accession>
<evidence type="ECO:0000313" key="2">
    <source>
        <dbReference type="Proteomes" id="UP000689195"/>
    </source>
</evidence>
<reference evidence="1" key="1">
    <citation type="submission" date="2021-01" db="EMBL/GenBank/DDBJ databases">
        <authorList>
            <consortium name="Genoscope - CEA"/>
            <person name="William W."/>
        </authorList>
    </citation>
    <scope>NUCLEOTIDE SEQUENCE</scope>
</reference>
<comment type="caution">
    <text evidence="1">The sequence shown here is derived from an EMBL/GenBank/DDBJ whole genome shotgun (WGS) entry which is preliminary data.</text>
</comment>
<dbReference type="Proteomes" id="UP000689195">
    <property type="component" value="Unassembled WGS sequence"/>
</dbReference>
<keyword evidence="2" id="KW-1185">Reference proteome</keyword>
<dbReference type="PANTHER" id="PTHR33706">
    <property type="entry name" value="MORN VARIANT REPEAT PROTEIN"/>
    <property type="match status" value="1"/>
</dbReference>
<dbReference type="EMBL" id="CAJJDO010000007">
    <property type="protein sequence ID" value="CAD8139054.1"/>
    <property type="molecule type" value="Genomic_DNA"/>
</dbReference>
<dbReference type="AlphaFoldDB" id="A0A8S1SL04"/>